<dbReference type="InterPro" id="IPR023827">
    <property type="entry name" value="Peptidase_S8_Asp-AS"/>
</dbReference>
<name>A0A8J4E147_9ACTN</name>
<comment type="similarity">
    <text evidence="1 6 7">Belongs to the peptidase S8 family.</text>
</comment>
<dbReference type="GO" id="GO:0005975">
    <property type="term" value="P:carbohydrate metabolic process"/>
    <property type="evidence" value="ECO:0007669"/>
    <property type="project" value="UniProtKB-ARBA"/>
</dbReference>
<keyword evidence="11" id="KW-1185">Reference proteome</keyword>
<evidence type="ECO:0000256" key="1">
    <source>
        <dbReference type="ARBA" id="ARBA00011073"/>
    </source>
</evidence>
<dbReference type="PRINTS" id="PR00723">
    <property type="entry name" value="SUBTILISIN"/>
</dbReference>
<gene>
    <name evidence="10" type="ORF">Vau01_049920</name>
</gene>
<organism evidence="10 11">
    <name type="scientific">Virgisporangium aurantiacum</name>
    <dbReference type="NCBI Taxonomy" id="175570"/>
    <lineage>
        <taxon>Bacteria</taxon>
        <taxon>Bacillati</taxon>
        <taxon>Actinomycetota</taxon>
        <taxon>Actinomycetes</taxon>
        <taxon>Micromonosporales</taxon>
        <taxon>Micromonosporaceae</taxon>
        <taxon>Virgisporangium</taxon>
    </lineage>
</organism>
<dbReference type="PANTHER" id="PTHR43806">
    <property type="entry name" value="PEPTIDASE S8"/>
    <property type="match status" value="1"/>
</dbReference>
<keyword evidence="4 6" id="KW-0720">Serine protease</keyword>
<feature type="region of interest" description="Disordered" evidence="8">
    <location>
        <begin position="37"/>
        <end position="56"/>
    </location>
</feature>
<dbReference type="PROSITE" id="PS51318">
    <property type="entry name" value="TAT"/>
    <property type="match status" value="1"/>
</dbReference>
<dbReference type="InterPro" id="IPR036852">
    <property type="entry name" value="Peptidase_S8/S53_dom_sf"/>
</dbReference>
<evidence type="ECO:0000256" key="8">
    <source>
        <dbReference type="SAM" id="MobiDB-lite"/>
    </source>
</evidence>
<evidence type="ECO:0000256" key="6">
    <source>
        <dbReference type="PROSITE-ProRule" id="PRU01240"/>
    </source>
</evidence>
<keyword evidence="2 6" id="KW-0645">Protease</keyword>
<dbReference type="AlphaFoldDB" id="A0A8J4E147"/>
<protein>
    <submittedName>
        <fullName evidence="10">Serine protease</fullName>
    </submittedName>
</protein>
<dbReference type="PANTHER" id="PTHR43806:SF11">
    <property type="entry name" value="CEREVISIN-RELATED"/>
    <property type="match status" value="1"/>
</dbReference>
<evidence type="ECO:0000256" key="4">
    <source>
        <dbReference type="ARBA" id="ARBA00022825"/>
    </source>
</evidence>
<dbReference type="Gene3D" id="3.40.50.200">
    <property type="entry name" value="Peptidase S8/S53 domain"/>
    <property type="match status" value="1"/>
</dbReference>
<comment type="caution">
    <text evidence="10">The sequence shown here is derived from an EMBL/GenBank/DDBJ whole genome shotgun (WGS) entry which is preliminary data.</text>
</comment>
<evidence type="ECO:0000313" key="10">
    <source>
        <dbReference type="EMBL" id="GIJ57476.1"/>
    </source>
</evidence>
<dbReference type="PROSITE" id="PS00136">
    <property type="entry name" value="SUBTILASE_ASP"/>
    <property type="match status" value="1"/>
</dbReference>
<dbReference type="PROSITE" id="PS00138">
    <property type="entry name" value="SUBTILASE_SER"/>
    <property type="match status" value="1"/>
</dbReference>
<evidence type="ECO:0000256" key="7">
    <source>
        <dbReference type="RuleBase" id="RU003355"/>
    </source>
</evidence>
<reference evidence="10" key="1">
    <citation type="submission" date="2021-01" db="EMBL/GenBank/DDBJ databases">
        <title>Whole genome shotgun sequence of Virgisporangium aurantiacum NBRC 16421.</title>
        <authorList>
            <person name="Komaki H."/>
            <person name="Tamura T."/>
        </authorList>
    </citation>
    <scope>NUCLEOTIDE SEQUENCE</scope>
    <source>
        <strain evidence="10">NBRC 16421</strain>
    </source>
</reference>
<dbReference type="InterPro" id="IPR006311">
    <property type="entry name" value="TAT_signal"/>
</dbReference>
<evidence type="ECO:0000313" key="11">
    <source>
        <dbReference type="Proteomes" id="UP000612585"/>
    </source>
</evidence>
<feature type="compositionally biased region" description="Basic and acidic residues" evidence="8">
    <location>
        <begin position="46"/>
        <end position="55"/>
    </location>
</feature>
<feature type="active site" description="Charge relay system" evidence="5 6">
    <location>
        <position position="268"/>
    </location>
</feature>
<dbReference type="InterPro" id="IPR050131">
    <property type="entry name" value="Peptidase_S8_subtilisin-like"/>
</dbReference>
<keyword evidence="3 6" id="KW-0378">Hydrolase</keyword>
<accession>A0A8J4E147</accession>
<evidence type="ECO:0000256" key="5">
    <source>
        <dbReference type="PIRSR" id="PIRSR615500-1"/>
    </source>
</evidence>
<feature type="active site" description="Charge relay system" evidence="5 6">
    <location>
        <position position="441"/>
    </location>
</feature>
<dbReference type="EMBL" id="BOPG01000032">
    <property type="protein sequence ID" value="GIJ57476.1"/>
    <property type="molecule type" value="Genomic_DNA"/>
</dbReference>
<dbReference type="InterPro" id="IPR023828">
    <property type="entry name" value="Peptidase_S8_Ser-AS"/>
</dbReference>
<dbReference type="PROSITE" id="PS51892">
    <property type="entry name" value="SUBTILASE"/>
    <property type="match status" value="1"/>
</dbReference>
<dbReference type="InterPro" id="IPR015500">
    <property type="entry name" value="Peptidase_S8_subtilisin-rel"/>
</dbReference>
<evidence type="ECO:0000256" key="2">
    <source>
        <dbReference type="ARBA" id="ARBA00022670"/>
    </source>
</evidence>
<dbReference type="SUPFAM" id="SSF52743">
    <property type="entry name" value="Subtilisin-like"/>
    <property type="match status" value="1"/>
</dbReference>
<sequence length="1103" mass="114001">MTGERMRSRTRALGGLLAAVLLAPTALIGAPGIAQARPGTGTFDRSATKSTKDSGEPATVTLVTGDKVTVSGSQRLRIEPGPGRERVTFDASRVDGHLRVVPSDVRALLRAGTVDGRLFDVTTLIEFGYDDKRGDLPLIVTGTAGAARSTAAGVTVARTIPGGTAVTVAKKGIGAVWQGLSATVRAEGTARGGPASKIWLDGKRKPVLTESVPQIGAPAAWAAGFDGTGIKVAVVDSGVDAGHPDLAGRVVAAANFTTDPDNSDLVGHGTHVAATIASTGAAPGGYKGVAPGASLLSAKVCSLEDCTESTIIAGMQWAAEQGAKVANVSLGGPDTPAQDPVEAAVERLTAEFGMLFVVAAGNDPREGSVGSPGSTDAALTVGAVDKSDNLAPFSSRGPRVGDAALKPDITAPGVDITAALSRTADIGAPPGTTHVSASGTSMATPHVAGSAAILAQQHPTWTATEIKAALMASAKPNPDIATYAQGAGRVDVARSITQTVTTSPASVSFGLEQWPHADDTPDARTVTYRNAGAAAVTLDLRLSGDLPAGLFSLSASTVTVPAGGTAAVTLTSDTRANVPDGRYGGRLVATAGTAQVVTPFAVDKEFESYTVTVNRIDQNGRPTTDGYATLVNLDTGEPIDLDSPDRIEARVPKGRYALIGNIVDFDAFKWWRVVDPTVAIDRDLTLTVDARVAKPMSVSVPAADAAQVVGYVDLTFTKADEWRSSFVLFDTSLKGLFIGQIDPAERQPMLVSSVGSQLVKGPVPDEGPLVTPSPYSYSVAEEFKGYAPTGYAGRFTDRDLARVDTSYSSQGIPNGSTVAMGTFESGGQAVGRVVPVTLPGTRTDYFAVRPGLTWNKELYEGDWLDPDNIHIAAPIAYTAGRRTSERQNAAVFGPAFGPFDGAARLGNEMFVGVGTFAGAGNWSVFSNSTGHTVVTRAGQVIYDEPTLGVYLPEVPPGAAAFTVRVDTNRTAPNKLSTTVNTEWSFRSGTVPGTEPVNLPLSVIRFTPPLSPTNTAPAGKVWAVPVEVQGQPDSAAGRARTLTVEVSFDDGATWRRAPVVRSGQHGVVLLRHPAKAGFVSLRAASTDTAGNSVKQTIIRAYEIA</sequence>
<dbReference type="InterPro" id="IPR000209">
    <property type="entry name" value="Peptidase_S8/S53_dom"/>
</dbReference>
<dbReference type="Proteomes" id="UP000612585">
    <property type="component" value="Unassembled WGS sequence"/>
</dbReference>
<evidence type="ECO:0000256" key="3">
    <source>
        <dbReference type="ARBA" id="ARBA00022801"/>
    </source>
</evidence>
<feature type="active site" description="Charge relay system" evidence="5 6">
    <location>
        <position position="236"/>
    </location>
</feature>
<dbReference type="Pfam" id="PF00082">
    <property type="entry name" value="Peptidase_S8"/>
    <property type="match status" value="1"/>
</dbReference>
<proteinExistence type="inferred from homology"/>
<dbReference type="Gene3D" id="2.60.40.10">
    <property type="entry name" value="Immunoglobulins"/>
    <property type="match status" value="1"/>
</dbReference>
<evidence type="ECO:0000259" key="9">
    <source>
        <dbReference type="Pfam" id="PF00082"/>
    </source>
</evidence>
<dbReference type="InterPro" id="IPR013783">
    <property type="entry name" value="Ig-like_fold"/>
</dbReference>
<dbReference type="GO" id="GO:0006508">
    <property type="term" value="P:proteolysis"/>
    <property type="evidence" value="ECO:0007669"/>
    <property type="project" value="UniProtKB-KW"/>
</dbReference>
<dbReference type="GO" id="GO:0004252">
    <property type="term" value="F:serine-type endopeptidase activity"/>
    <property type="evidence" value="ECO:0007669"/>
    <property type="project" value="UniProtKB-UniRule"/>
</dbReference>
<feature type="domain" description="Peptidase S8/S53" evidence="9">
    <location>
        <begin position="227"/>
        <end position="488"/>
    </location>
</feature>